<evidence type="ECO:0000256" key="1">
    <source>
        <dbReference type="SAM" id="Phobius"/>
    </source>
</evidence>
<accession>A0ABQ6DZC9</accession>
<evidence type="ECO:0000313" key="3">
    <source>
        <dbReference type="Proteomes" id="UP001157353"/>
    </source>
</evidence>
<feature type="transmembrane region" description="Helical" evidence="1">
    <location>
        <begin position="6"/>
        <end position="24"/>
    </location>
</feature>
<dbReference type="RefSeq" id="WP_284203498.1">
    <property type="nucleotide sequence ID" value="NZ_BSPQ01000003.1"/>
</dbReference>
<sequence>MNEFIKFLPSIITTLLVVPFGIYIQTRFKGLATRNDFKSAIEQLKRSTKAVESIKSQMNEKYWVKQQVWETKRSAYEELITSLYLTEQYLDKIINYQTEHNDCFVHICHVPSAPYETPAEEEYARSYEEHIEGEQSSFKEKYESEKYINERNRLLDETKESIAKLVNVFSIKSIYLDENLQVIECEISALKHEIFEKSIVQDDHEGITDYFERLLGHYIKCKITLASVITTTKDLAILDLKITN</sequence>
<dbReference type="PROSITE" id="PS50096">
    <property type="entry name" value="IQ"/>
    <property type="match status" value="1"/>
</dbReference>
<name>A0ABQ6DZC9_9GAMM</name>
<keyword evidence="1" id="KW-0812">Transmembrane</keyword>
<keyword evidence="1" id="KW-0472">Membrane</keyword>
<dbReference type="Proteomes" id="UP001157353">
    <property type="component" value="Unassembled WGS sequence"/>
</dbReference>
<evidence type="ECO:0000313" key="2">
    <source>
        <dbReference type="EMBL" id="GLS90369.1"/>
    </source>
</evidence>
<organism evidence="2 3">
    <name type="scientific">Psychromonas marina</name>
    <dbReference type="NCBI Taxonomy" id="88364"/>
    <lineage>
        <taxon>Bacteria</taxon>
        <taxon>Pseudomonadati</taxon>
        <taxon>Pseudomonadota</taxon>
        <taxon>Gammaproteobacteria</taxon>
        <taxon>Alteromonadales</taxon>
        <taxon>Psychromonadaceae</taxon>
        <taxon>Psychromonas</taxon>
    </lineage>
</organism>
<keyword evidence="1" id="KW-1133">Transmembrane helix</keyword>
<protein>
    <recommendedName>
        <fullName evidence="4">DUF4041 domain-containing protein</fullName>
    </recommendedName>
</protein>
<keyword evidence="3" id="KW-1185">Reference proteome</keyword>
<comment type="caution">
    <text evidence="2">The sequence shown here is derived from an EMBL/GenBank/DDBJ whole genome shotgun (WGS) entry which is preliminary data.</text>
</comment>
<reference evidence="3" key="1">
    <citation type="journal article" date="2019" name="Int. J. Syst. Evol. Microbiol.">
        <title>The Global Catalogue of Microorganisms (GCM) 10K type strain sequencing project: providing services to taxonomists for standard genome sequencing and annotation.</title>
        <authorList>
            <consortium name="The Broad Institute Genomics Platform"/>
            <consortium name="The Broad Institute Genome Sequencing Center for Infectious Disease"/>
            <person name="Wu L."/>
            <person name="Ma J."/>
        </authorList>
    </citation>
    <scope>NUCLEOTIDE SEQUENCE [LARGE SCALE GENOMIC DNA]</scope>
    <source>
        <strain evidence="3">NBRC 103166</strain>
    </source>
</reference>
<gene>
    <name evidence="2" type="ORF">GCM10007916_14360</name>
</gene>
<proteinExistence type="predicted"/>
<dbReference type="EMBL" id="BSPQ01000003">
    <property type="protein sequence ID" value="GLS90369.1"/>
    <property type="molecule type" value="Genomic_DNA"/>
</dbReference>
<evidence type="ECO:0008006" key="4">
    <source>
        <dbReference type="Google" id="ProtNLM"/>
    </source>
</evidence>